<dbReference type="Proteomes" id="UP000234560">
    <property type="component" value="Chromosome"/>
</dbReference>
<sequence length="117" mass="12829">MTDVELVPVPGAPEFFFDASCASCKSALVRSYIRPGAVSFVPLNPGEQAVRFGDATGAEAMGRLWRFSKLWYLRAVGWTIVHITPVRWVAERVYARHARNRSCLNSCAVGSDPNGGK</sequence>
<dbReference type="AlphaFoldDB" id="A0AAF1BZ18"/>
<reference evidence="1" key="2">
    <citation type="submission" date="2023-10" db="EMBL/GenBank/DDBJ databases">
        <authorList>
            <person name="Choi B."/>
        </authorList>
    </citation>
    <scope>NUCLEOTIDE SEQUENCE</scope>
    <source>
        <strain evidence="1">UMB0763</strain>
    </source>
</reference>
<reference evidence="1" key="1">
    <citation type="submission" date="2017-12" db="EMBL/GenBank/DDBJ databases">
        <authorList>
            <person name="Thomas-White K."/>
            <person name="Wolfe A.J."/>
        </authorList>
    </citation>
    <scope>NUCLEOTIDE SEQUENCE</scope>
    <source>
        <strain evidence="1">UMB0763</strain>
    </source>
</reference>
<dbReference type="RefSeq" id="WP_101678805.1">
    <property type="nucleotide sequence ID" value="NZ_CAMIHY010000012.1"/>
</dbReference>
<evidence type="ECO:0000313" key="1">
    <source>
        <dbReference type="EMBL" id="WOT02240.1"/>
    </source>
</evidence>
<organism evidence="1 2">
    <name type="scientific">Corynebacterium pyruviciproducens</name>
    <dbReference type="NCBI Taxonomy" id="598660"/>
    <lineage>
        <taxon>Bacteria</taxon>
        <taxon>Bacillati</taxon>
        <taxon>Actinomycetota</taxon>
        <taxon>Actinomycetes</taxon>
        <taxon>Mycobacteriales</taxon>
        <taxon>Corynebacteriaceae</taxon>
        <taxon>Corynebacterium</taxon>
    </lineage>
</organism>
<accession>A0AAF1BZ18</accession>
<dbReference type="KEGG" id="cpyr:CYJ47_00200"/>
<protein>
    <submittedName>
        <fullName evidence="1">Uncharacterized protein</fullName>
    </submittedName>
</protein>
<gene>
    <name evidence="1" type="ORF">CYJ47_00200</name>
</gene>
<evidence type="ECO:0000313" key="2">
    <source>
        <dbReference type="Proteomes" id="UP000234560"/>
    </source>
</evidence>
<name>A0AAF1BZ18_9CORY</name>
<dbReference type="EMBL" id="CP136958">
    <property type="protein sequence ID" value="WOT02240.1"/>
    <property type="molecule type" value="Genomic_DNA"/>
</dbReference>
<proteinExistence type="predicted"/>